<dbReference type="PANTHER" id="PTHR38123">
    <property type="entry name" value="CELL WALL SERINE-THREONINE-RICH GALACTOMANNOPROTEIN MP1 (AFU_ORTHOLOGUE AFUA_4G03240)"/>
    <property type="match status" value="1"/>
</dbReference>
<feature type="signal peptide" evidence="1">
    <location>
        <begin position="1"/>
        <end position="23"/>
    </location>
</feature>
<dbReference type="OrthoDB" id="2944394at2759"/>
<dbReference type="InterPro" id="IPR021054">
    <property type="entry name" value="Cell_wall_mannoprotein_1"/>
</dbReference>
<comment type="caution">
    <text evidence="2">The sequence shown here is derived from an EMBL/GenBank/DDBJ whole genome shotgun (WGS) entry which is preliminary data.</text>
</comment>
<dbReference type="Gene3D" id="1.20.1280.140">
    <property type="match status" value="1"/>
</dbReference>
<dbReference type="Proteomes" id="UP001049176">
    <property type="component" value="Chromosome 9"/>
</dbReference>
<keyword evidence="1" id="KW-0732">Signal</keyword>
<dbReference type="GeneID" id="66082057"/>
<dbReference type="AlphaFoldDB" id="A0A9P7UM62"/>
<proteinExistence type="predicted"/>
<sequence>MAFAARFVTFFLAFSNLVSLSLAAPAPAVVCSLDQIAADVQQISTQTLALDNHVLAFPDSGGLASDAMLVHTDLQGVISAIDTTAADMEPCPAPFNDDLFQNLLSSVQTIISQESQAMNDLVAKKPAFDAVGGVSPIFKQDLDNLRASSVVLENVWLARAPADLVGQAQTLADEINNVLASAQAAYA</sequence>
<reference evidence="2" key="1">
    <citation type="journal article" date="2021" name="Genome Biol. Evol.">
        <title>The assembled and annotated genome of the fairy-ring fungus Marasmius oreades.</title>
        <authorList>
            <person name="Hiltunen M."/>
            <person name="Ament-Velasquez S.L."/>
            <person name="Johannesson H."/>
        </authorList>
    </citation>
    <scope>NUCLEOTIDE SEQUENCE</scope>
    <source>
        <strain evidence="2">03SP1</strain>
    </source>
</reference>
<evidence type="ECO:0000256" key="1">
    <source>
        <dbReference type="SAM" id="SignalP"/>
    </source>
</evidence>
<dbReference type="Pfam" id="PF12296">
    <property type="entry name" value="HsbA"/>
    <property type="match status" value="1"/>
</dbReference>
<name>A0A9P7UM62_9AGAR</name>
<feature type="chain" id="PRO_5040380270" evidence="1">
    <location>
        <begin position="24"/>
        <end position="187"/>
    </location>
</feature>
<dbReference type="KEGG" id="more:E1B28_012982"/>
<evidence type="ECO:0000313" key="3">
    <source>
        <dbReference type="Proteomes" id="UP001049176"/>
    </source>
</evidence>
<keyword evidence="3" id="KW-1185">Reference proteome</keyword>
<organism evidence="2 3">
    <name type="scientific">Marasmius oreades</name>
    <name type="common">fairy-ring Marasmius</name>
    <dbReference type="NCBI Taxonomy" id="181124"/>
    <lineage>
        <taxon>Eukaryota</taxon>
        <taxon>Fungi</taxon>
        <taxon>Dikarya</taxon>
        <taxon>Basidiomycota</taxon>
        <taxon>Agaricomycotina</taxon>
        <taxon>Agaricomycetes</taxon>
        <taxon>Agaricomycetidae</taxon>
        <taxon>Agaricales</taxon>
        <taxon>Marasmiineae</taxon>
        <taxon>Marasmiaceae</taxon>
        <taxon>Marasmius</taxon>
    </lineage>
</organism>
<dbReference type="EMBL" id="CM032189">
    <property type="protein sequence ID" value="KAG7087003.1"/>
    <property type="molecule type" value="Genomic_DNA"/>
</dbReference>
<accession>A0A9P7UM62</accession>
<dbReference type="PANTHER" id="PTHR38123:SF1">
    <property type="entry name" value="HYDROPHOBIC SURFACE BINDING PROTEIN"/>
    <property type="match status" value="1"/>
</dbReference>
<protein>
    <submittedName>
        <fullName evidence="2">Uncharacterized protein</fullName>
    </submittedName>
</protein>
<gene>
    <name evidence="2" type="ORF">E1B28_012982</name>
</gene>
<evidence type="ECO:0000313" key="2">
    <source>
        <dbReference type="EMBL" id="KAG7087003.1"/>
    </source>
</evidence>
<dbReference type="RefSeq" id="XP_043003474.1">
    <property type="nucleotide sequence ID" value="XM_043158131.1"/>
</dbReference>
<dbReference type="GO" id="GO:0005576">
    <property type="term" value="C:extracellular region"/>
    <property type="evidence" value="ECO:0007669"/>
    <property type="project" value="TreeGrafter"/>
</dbReference>